<name>A0A7X9ZYA4_9BURK</name>
<evidence type="ECO:0000313" key="7">
    <source>
        <dbReference type="Proteomes" id="UP000583127"/>
    </source>
</evidence>
<dbReference type="InterPro" id="IPR036661">
    <property type="entry name" value="Luciferase-like_sf"/>
</dbReference>
<dbReference type="InterPro" id="IPR011251">
    <property type="entry name" value="Luciferase-like_dom"/>
</dbReference>
<organism evidence="6 7">
    <name type="scientific">Paraburkholderia antibiotica</name>
    <dbReference type="NCBI Taxonomy" id="2728839"/>
    <lineage>
        <taxon>Bacteria</taxon>
        <taxon>Pseudomonadati</taxon>
        <taxon>Pseudomonadota</taxon>
        <taxon>Betaproteobacteria</taxon>
        <taxon>Burkholderiales</taxon>
        <taxon>Burkholderiaceae</taxon>
        <taxon>Paraburkholderia</taxon>
    </lineage>
</organism>
<evidence type="ECO:0000313" key="6">
    <source>
        <dbReference type="EMBL" id="NML32949.1"/>
    </source>
</evidence>
<dbReference type="EMBL" id="JABBFZ010000011">
    <property type="protein sequence ID" value="NML32949.1"/>
    <property type="molecule type" value="Genomic_DNA"/>
</dbReference>
<dbReference type="RefSeq" id="WP_169499191.1">
    <property type="nucleotide sequence ID" value="NZ_JABBFZ010000011.1"/>
</dbReference>
<dbReference type="InterPro" id="IPR050172">
    <property type="entry name" value="SsuD_RutA_monooxygenase"/>
</dbReference>
<comment type="caution">
    <text evidence="6">The sequence shown here is derived from an EMBL/GenBank/DDBJ whole genome shotgun (WGS) entry which is preliminary data.</text>
</comment>
<accession>A0A7X9ZYA4</accession>
<evidence type="ECO:0000256" key="2">
    <source>
        <dbReference type="ARBA" id="ARBA00022643"/>
    </source>
</evidence>
<proteinExistence type="predicted"/>
<evidence type="ECO:0000256" key="1">
    <source>
        <dbReference type="ARBA" id="ARBA00022630"/>
    </source>
</evidence>
<gene>
    <name evidence="6" type="ORF">HHL14_19185</name>
</gene>
<evidence type="ECO:0000256" key="3">
    <source>
        <dbReference type="ARBA" id="ARBA00023002"/>
    </source>
</evidence>
<keyword evidence="4" id="KW-0503">Monooxygenase</keyword>
<dbReference type="Proteomes" id="UP000583127">
    <property type="component" value="Unassembled WGS sequence"/>
</dbReference>
<keyword evidence="3" id="KW-0560">Oxidoreductase</keyword>
<dbReference type="GO" id="GO:0004497">
    <property type="term" value="F:monooxygenase activity"/>
    <property type="evidence" value="ECO:0007669"/>
    <property type="project" value="UniProtKB-KW"/>
</dbReference>
<sequence>MKQHEERLEALRNSNNPIFSSTRKLKLGTFSTNLSGGGTMSSMTGLLKAEWPITLELARLADDMEFEAIVPVGRWKGFGGDTNFNGSGFEGYSWAAGVTASTRQSSVFATSHLSTVHPLFAAKQAATIDHIGNGRFTLNLVTGWFTPELQMFGLPEMEHEARYELAEEWVEIVKRLWQEDEPFDFEGRYFKLKQAELSPKPIQRPYPALMNAAGSERGRHFAAKHCDVAFVPLDSHDPEKLRKKVETYKNFAREVYGREIQVWSNAYVFHGDTDEDAQRLWNHCVHELGDWEGVNNMTTVMGMTSRNLPPQAYEFVKQHFIAGWCGYPLIGAANRIADGLEVLHNAGFDGIILTWPRWVEGMERFRTEVLPLLVQAGLR</sequence>
<keyword evidence="1" id="KW-0285">Flavoprotein</keyword>
<dbReference type="Pfam" id="PF00296">
    <property type="entry name" value="Bac_luciferase"/>
    <property type="match status" value="1"/>
</dbReference>
<dbReference type="PANTHER" id="PTHR42847:SF4">
    <property type="entry name" value="ALKANESULFONATE MONOOXYGENASE-RELATED"/>
    <property type="match status" value="1"/>
</dbReference>
<evidence type="ECO:0000259" key="5">
    <source>
        <dbReference type="Pfam" id="PF00296"/>
    </source>
</evidence>
<keyword evidence="7" id="KW-1185">Reference proteome</keyword>
<dbReference type="PANTHER" id="PTHR42847">
    <property type="entry name" value="ALKANESULFONATE MONOOXYGENASE"/>
    <property type="match status" value="1"/>
</dbReference>
<dbReference type="CDD" id="cd01094">
    <property type="entry name" value="Alkanesulfonate_monoxygenase"/>
    <property type="match status" value="1"/>
</dbReference>
<protein>
    <submittedName>
        <fullName evidence="6">LLM class flavin-dependent oxidoreductase</fullName>
    </submittedName>
</protein>
<dbReference type="Gene3D" id="3.20.20.30">
    <property type="entry name" value="Luciferase-like domain"/>
    <property type="match status" value="1"/>
</dbReference>
<evidence type="ECO:0000256" key="4">
    <source>
        <dbReference type="ARBA" id="ARBA00023033"/>
    </source>
</evidence>
<keyword evidence="2" id="KW-0288">FMN</keyword>
<dbReference type="SUPFAM" id="SSF51679">
    <property type="entry name" value="Bacterial luciferase-like"/>
    <property type="match status" value="1"/>
</dbReference>
<reference evidence="6 7" key="1">
    <citation type="submission" date="2020-04" db="EMBL/GenBank/DDBJ databases">
        <title>Paraburkholderia sp. G-4-1-8 isolated from soil.</title>
        <authorList>
            <person name="Dahal R.H."/>
        </authorList>
    </citation>
    <scope>NUCLEOTIDE SEQUENCE [LARGE SCALE GENOMIC DNA]</scope>
    <source>
        <strain evidence="6 7">G-4-1-8</strain>
    </source>
</reference>
<dbReference type="AlphaFoldDB" id="A0A7X9ZYA4"/>
<dbReference type="GO" id="GO:0016705">
    <property type="term" value="F:oxidoreductase activity, acting on paired donors, with incorporation or reduction of molecular oxygen"/>
    <property type="evidence" value="ECO:0007669"/>
    <property type="project" value="InterPro"/>
</dbReference>
<feature type="domain" description="Luciferase-like" evidence="5">
    <location>
        <begin position="43"/>
        <end position="349"/>
    </location>
</feature>